<proteinExistence type="predicted"/>
<gene>
    <name evidence="1" type="ORF">BJ875DRAFT_389317</name>
</gene>
<reference evidence="1" key="1">
    <citation type="journal article" date="2021" name="IMA Fungus">
        <title>Genomic characterization of three marine fungi, including Emericellopsis atlantica sp. nov. with signatures of a generalist lifestyle and marine biomass degradation.</title>
        <authorList>
            <person name="Hagestad O.C."/>
            <person name="Hou L."/>
            <person name="Andersen J.H."/>
            <person name="Hansen E.H."/>
            <person name="Altermark B."/>
            <person name="Li C."/>
            <person name="Kuhnert E."/>
            <person name="Cox R.J."/>
            <person name="Crous P.W."/>
            <person name="Spatafora J.W."/>
            <person name="Lail K."/>
            <person name="Amirebrahimi M."/>
            <person name="Lipzen A."/>
            <person name="Pangilinan J."/>
            <person name="Andreopoulos W."/>
            <person name="Hayes R.D."/>
            <person name="Ng V."/>
            <person name="Grigoriev I.V."/>
            <person name="Jackson S.A."/>
            <person name="Sutton T.D.S."/>
            <person name="Dobson A.D.W."/>
            <person name="Rama T."/>
        </authorList>
    </citation>
    <scope>NUCLEOTIDE SEQUENCE</scope>
    <source>
        <strain evidence="1">TRa018bII</strain>
    </source>
</reference>
<organism evidence="1 2">
    <name type="scientific">Amylocarpus encephaloides</name>
    <dbReference type="NCBI Taxonomy" id="45428"/>
    <lineage>
        <taxon>Eukaryota</taxon>
        <taxon>Fungi</taxon>
        <taxon>Dikarya</taxon>
        <taxon>Ascomycota</taxon>
        <taxon>Pezizomycotina</taxon>
        <taxon>Leotiomycetes</taxon>
        <taxon>Helotiales</taxon>
        <taxon>Helotiales incertae sedis</taxon>
        <taxon>Amylocarpus</taxon>
    </lineage>
</organism>
<feature type="non-terminal residue" evidence="1">
    <location>
        <position position="1"/>
    </location>
</feature>
<protein>
    <submittedName>
        <fullName evidence="1">Uncharacterized protein</fullName>
    </submittedName>
</protein>
<sequence>FANFDEPDPSLPQPGTTKRLRIKTEEAEQEAKVCQYPLIPVNDYTGAAKASPSEASTRIIPRIWSIDRMLMDSLCHRHLLLPGHVHTEQIRRTTKGRLRTHHRISVVPPLVQVERRALLRIPIYYRVANLTANNIYIRHFYEEFPEHITGLVDYVRMDRRMRIS</sequence>
<name>A0A9P7Y772_9HELO</name>
<evidence type="ECO:0000313" key="2">
    <source>
        <dbReference type="Proteomes" id="UP000824998"/>
    </source>
</evidence>
<comment type="caution">
    <text evidence="1">The sequence shown here is derived from an EMBL/GenBank/DDBJ whole genome shotgun (WGS) entry which is preliminary data.</text>
</comment>
<dbReference type="EMBL" id="MU251931">
    <property type="protein sequence ID" value="KAG9228474.1"/>
    <property type="molecule type" value="Genomic_DNA"/>
</dbReference>
<dbReference type="AlphaFoldDB" id="A0A9P7Y772"/>
<accession>A0A9P7Y772</accession>
<keyword evidence="2" id="KW-1185">Reference proteome</keyword>
<dbReference type="Proteomes" id="UP000824998">
    <property type="component" value="Unassembled WGS sequence"/>
</dbReference>
<evidence type="ECO:0000313" key="1">
    <source>
        <dbReference type="EMBL" id="KAG9228474.1"/>
    </source>
</evidence>